<evidence type="ECO:0000313" key="2">
    <source>
        <dbReference type="Proteomes" id="UP001251528"/>
    </source>
</evidence>
<reference evidence="1" key="1">
    <citation type="submission" date="2023-06" db="EMBL/GenBank/DDBJ databases">
        <title>Conoideocrella luteorostrata (Hypocreales: Clavicipitaceae), a potential biocontrol fungus for elongate hemlock scale in United States Christmas tree production areas.</title>
        <authorList>
            <person name="Barrett H."/>
            <person name="Lovett B."/>
            <person name="Macias A.M."/>
            <person name="Stajich J.E."/>
            <person name="Kasson M.T."/>
        </authorList>
    </citation>
    <scope>NUCLEOTIDE SEQUENCE</scope>
    <source>
        <strain evidence="1">ARSEF 14590</strain>
    </source>
</reference>
<dbReference type="AlphaFoldDB" id="A0AAJ0G1W1"/>
<sequence length="244" mass="27743">MDPIELPYHVPFHPTVQESRIVRHILEKCVPTEIALLIMHLGYSPWLARRRAEAKEYQSLAPEPNIAGIYLSTTTPIPRGFRSNRIIFQTRAADQGWATFGGEGTFNNSHTWFDASILRPLAPRAQENEHMVLEHAMANEWNDIASARDALHERGWTFVVSQDGSITWRVCNNVTAEENHRNYRVEWARGVPTQVENELAEGKGEGFLELLQPGCIVVLWARAEEHLWCNKVSAATIEIELDVP</sequence>
<name>A0AAJ0G1W1_9HYPO</name>
<accession>A0AAJ0G1W1</accession>
<gene>
    <name evidence="1" type="ORF">QQS21_001725</name>
</gene>
<dbReference type="EMBL" id="JASWJB010000018">
    <property type="protein sequence ID" value="KAK2612299.1"/>
    <property type="molecule type" value="Genomic_DNA"/>
</dbReference>
<proteinExistence type="predicted"/>
<dbReference type="Proteomes" id="UP001251528">
    <property type="component" value="Unassembled WGS sequence"/>
</dbReference>
<organism evidence="1 2">
    <name type="scientific">Conoideocrella luteorostrata</name>
    <dbReference type="NCBI Taxonomy" id="1105319"/>
    <lineage>
        <taxon>Eukaryota</taxon>
        <taxon>Fungi</taxon>
        <taxon>Dikarya</taxon>
        <taxon>Ascomycota</taxon>
        <taxon>Pezizomycotina</taxon>
        <taxon>Sordariomycetes</taxon>
        <taxon>Hypocreomycetidae</taxon>
        <taxon>Hypocreales</taxon>
        <taxon>Clavicipitaceae</taxon>
        <taxon>Conoideocrella</taxon>
    </lineage>
</organism>
<evidence type="ECO:0000313" key="1">
    <source>
        <dbReference type="EMBL" id="KAK2612299.1"/>
    </source>
</evidence>
<keyword evidence="2" id="KW-1185">Reference proteome</keyword>
<comment type="caution">
    <text evidence="1">The sequence shown here is derived from an EMBL/GenBank/DDBJ whole genome shotgun (WGS) entry which is preliminary data.</text>
</comment>
<protein>
    <submittedName>
        <fullName evidence="1">Uncharacterized protein</fullName>
    </submittedName>
</protein>